<keyword evidence="3 5" id="KW-1133">Transmembrane helix</keyword>
<evidence type="ECO:0000313" key="7">
    <source>
        <dbReference type="EMBL" id="TDK62155.1"/>
    </source>
</evidence>
<dbReference type="GO" id="GO:0015086">
    <property type="term" value="F:cadmium ion transmembrane transporter activity"/>
    <property type="evidence" value="ECO:0007669"/>
    <property type="project" value="TreeGrafter"/>
</dbReference>
<dbReference type="InterPro" id="IPR001046">
    <property type="entry name" value="NRAMP_fam"/>
</dbReference>
<dbReference type="PANTHER" id="PTHR11706:SF2">
    <property type="entry name" value="TRANSPORTER PROTEIN"/>
    <property type="match status" value="1"/>
</dbReference>
<reference evidence="7 8" key="1">
    <citation type="submission" date="2019-03" db="EMBL/GenBank/DDBJ databases">
        <title>Bacillus niacini sp. nov. a Nicotinate-Metabolizing Mesophile Isolated from Soil.</title>
        <authorList>
            <person name="Zhang G."/>
        </authorList>
    </citation>
    <scope>NUCLEOTIDE SEQUENCE [LARGE SCALE GENOMIC DNA]</scope>
    <source>
        <strain evidence="7 8">WN066</strain>
    </source>
</reference>
<feature type="transmembrane region" description="Helical" evidence="5">
    <location>
        <begin position="95"/>
        <end position="116"/>
    </location>
</feature>
<keyword evidence="9" id="KW-1185">Reference proteome</keyword>
<evidence type="ECO:0000256" key="3">
    <source>
        <dbReference type="ARBA" id="ARBA00022989"/>
    </source>
</evidence>
<comment type="caution">
    <text evidence="7">The sequence shown here is derived from an EMBL/GenBank/DDBJ whole genome shotgun (WGS) entry which is preliminary data.</text>
</comment>
<feature type="transmembrane region" description="Helical" evidence="5">
    <location>
        <begin position="164"/>
        <end position="185"/>
    </location>
</feature>
<evidence type="ECO:0000256" key="5">
    <source>
        <dbReference type="SAM" id="Phobius"/>
    </source>
</evidence>
<evidence type="ECO:0000256" key="1">
    <source>
        <dbReference type="ARBA" id="ARBA00004141"/>
    </source>
</evidence>
<feature type="transmembrane region" description="Helical" evidence="5">
    <location>
        <begin position="292"/>
        <end position="313"/>
    </location>
</feature>
<dbReference type="GO" id="GO:0034755">
    <property type="term" value="P:iron ion transmembrane transport"/>
    <property type="evidence" value="ECO:0007669"/>
    <property type="project" value="TreeGrafter"/>
</dbReference>
<dbReference type="EMBL" id="SMYO01000004">
    <property type="protein sequence ID" value="TDK62155.1"/>
    <property type="molecule type" value="Genomic_DNA"/>
</dbReference>
<evidence type="ECO:0000256" key="2">
    <source>
        <dbReference type="ARBA" id="ARBA00022692"/>
    </source>
</evidence>
<dbReference type="Proteomes" id="UP000295132">
    <property type="component" value="Unassembled WGS sequence"/>
</dbReference>
<dbReference type="Pfam" id="PF01566">
    <property type="entry name" value="Nramp"/>
    <property type="match status" value="1"/>
</dbReference>
<evidence type="ECO:0000313" key="8">
    <source>
        <dbReference type="Proteomes" id="UP000295132"/>
    </source>
</evidence>
<keyword evidence="4 5" id="KW-0472">Membrane</keyword>
<evidence type="ECO:0000313" key="9">
    <source>
        <dbReference type="Proteomes" id="UP001178888"/>
    </source>
</evidence>
<feature type="transmembrane region" description="Helical" evidence="5">
    <location>
        <begin position="26"/>
        <end position="45"/>
    </location>
</feature>
<protein>
    <submittedName>
        <fullName evidence="7">Divalent metal cation transporter</fullName>
    </submittedName>
</protein>
<keyword evidence="2 5" id="KW-0812">Transmembrane</keyword>
<organism evidence="7 8">
    <name type="scientific">Bacillus salipaludis</name>
    <dbReference type="NCBI Taxonomy" id="2547811"/>
    <lineage>
        <taxon>Bacteria</taxon>
        <taxon>Bacillati</taxon>
        <taxon>Bacillota</taxon>
        <taxon>Bacilli</taxon>
        <taxon>Bacillales</taxon>
        <taxon>Bacillaceae</taxon>
        <taxon>Bacillus</taxon>
    </lineage>
</organism>
<dbReference type="RefSeq" id="WP_133333885.1">
    <property type="nucleotide sequence ID" value="NZ_JAVGVR010000001.1"/>
</dbReference>
<feature type="transmembrane region" description="Helical" evidence="5">
    <location>
        <begin position="136"/>
        <end position="152"/>
    </location>
</feature>
<sequence length="414" mass="43379">MIAKKVEVEENVAAEKAKKKKKTSTSVLMGAAFLMATSAIGPGFLTQTTVFTQQLAASFAFVILLSLLLDAFAQINIWRIIVVSGLRGQEIANKVLPGLGVFLAVLIVLGGLAFNIGNVAGAGLGLNAMLGLDPKTGAIISAAFAIFIFLVKEAGKAMDKVAQVAGAIMILLMIYVAFITSPPVGEAIVNTVAPEKISIFAIVTLVGGTVGGYITFAGGHRLLDAGIKGVESIPEVTKSSVTGIVVTGLMRVALFLAVLGVVSKGLQIDAANPPASVFQLAAGQIGYRMFGIIMWAAAITSVVGAAYTSVSFIRSFSPVIEKYHNWIIIIFILVSTLTFTLVGKPVKILLLVGALNALILPIALGTLLIGVYKKNVVGEYKHPLWLTITGGIVVVVMGYLGIDTLIEQIPLLFK</sequence>
<feature type="transmembrane region" description="Helical" evidence="5">
    <location>
        <begin position="240"/>
        <end position="262"/>
    </location>
</feature>
<feature type="transmembrane region" description="Helical" evidence="5">
    <location>
        <begin position="197"/>
        <end position="219"/>
    </location>
</feature>
<dbReference type="AlphaFoldDB" id="A0A4R5VV79"/>
<evidence type="ECO:0000256" key="4">
    <source>
        <dbReference type="ARBA" id="ARBA00023136"/>
    </source>
</evidence>
<feature type="transmembrane region" description="Helical" evidence="5">
    <location>
        <begin position="325"/>
        <end position="342"/>
    </location>
</feature>
<gene>
    <name evidence="7" type="ORF">E2K98_08810</name>
    <name evidence="6" type="ORF">RCG21_29490</name>
</gene>
<feature type="transmembrane region" description="Helical" evidence="5">
    <location>
        <begin position="348"/>
        <end position="372"/>
    </location>
</feature>
<evidence type="ECO:0000313" key="6">
    <source>
        <dbReference type="EMBL" id="MDQ6600407.1"/>
    </source>
</evidence>
<dbReference type="Proteomes" id="UP001178888">
    <property type="component" value="Unassembled WGS sequence"/>
</dbReference>
<accession>A0A4R5VV79</accession>
<name>A0A4R5VV79_9BACI</name>
<dbReference type="GO" id="GO:0005384">
    <property type="term" value="F:manganese ion transmembrane transporter activity"/>
    <property type="evidence" value="ECO:0007669"/>
    <property type="project" value="TreeGrafter"/>
</dbReference>
<comment type="subcellular location">
    <subcellularLocation>
        <location evidence="1">Membrane</location>
        <topology evidence="1">Multi-pass membrane protein</topology>
    </subcellularLocation>
</comment>
<dbReference type="PANTHER" id="PTHR11706">
    <property type="entry name" value="SOLUTE CARRIER PROTEIN FAMILY 11 MEMBER"/>
    <property type="match status" value="1"/>
</dbReference>
<feature type="transmembrane region" description="Helical" evidence="5">
    <location>
        <begin position="57"/>
        <end position="83"/>
    </location>
</feature>
<dbReference type="GO" id="GO:0005886">
    <property type="term" value="C:plasma membrane"/>
    <property type="evidence" value="ECO:0007669"/>
    <property type="project" value="TreeGrafter"/>
</dbReference>
<proteinExistence type="predicted"/>
<dbReference type="EMBL" id="JAVGVR010000001">
    <property type="protein sequence ID" value="MDQ6600407.1"/>
    <property type="molecule type" value="Genomic_DNA"/>
</dbReference>
<feature type="transmembrane region" description="Helical" evidence="5">
    <location>
        <begin position="384"/>
        <end position="402"/>
    </location>
</feature>
<reference evidence="6" key="2">
    <citation type="submission" date="2023-08" db="EMBL/GenBank/DDBJ databases">
        <title>Nitrogen cycling bacteria in agricultural field soils.</title>
        <authorList>
            <person name="Jang J."/>
        </authorList>
    </citation>
    <scope>NUCLEOTIDE SEQUENCE</scope>
    <source>
        <strain evidence="6">PS3-36</strain>
    </source>
</reference>